<gene>
    <name evidence="1" type="ORF">GCM10010411_69760</name>
</gene>
<evidence type="ECO:0000313" key="1">
    <source>
        <dbReference type="EMBL" id="GAA2623606.1"/>
    </source>
</evidence>
<protein>
    <submittedName>
        <fullName evidence="1">DUF5719 family protein</fullName>
    </submittedName>
</protein>
<dbReference type="Pfam" id="PF18986">
    <property type="entry name" value="DUF5719"/>
    <property type="match status" value="1"/>
</dbReference>
<comment type="caution">
    <text evidence="1">The sequence shown here is derived from an EMBL/GenBank/DDBJ whole genome shotgun (WGS) entry which is preliminary data.</text>
</comment>
<proteinExistence type="predicted"/>
<sequence length="487" mass="49332">MDKILRLLGFRYATAALVLVAVLALYGAATLSRPAERTRAAAKSAEAPVTWASLVCPWGGEDGRMSVLTPPKGSPGAGSGGGRVDVVQTTDGKPVASVPNAGTSWAKDVRRAENDSYTVRGGGALAAGLEAERTVHWGGGPDRGLAGTRCARPGTDAWFLGPGPVAAERIELYLTNVDAQPASVDVTALSGEGPLDTVDGHGTPVEPYRTKIVRIGGSAEGLGDIVTTARDLALRVRATTGRVAASVRVRIGEKKGIEWMPQAPAPATSLVVPGVPGGGGRRQLLVGVPGEQDARIRIQVITTSGAFAPQGQDVLDAPAETVTPLDLDRALSGKPAAVRLVSDRPIVAGLSAQRGADVAFGTATLPLGPHGGLVTDNRFAAYLQLTAPAGAATVRVTAVDAQGQGTPQDVRIGAGRTVEIKLAGPRPGGAGYGALIVPRPGSGPVHAARTLSTGKGDTGLLTILPIGPAATTVTLPPVGDSQTALIP</sequence>
<evidence type="ECO:0000313" key="2">
    <source>
        <dbReference type="Proteomes" id="UP001501509"/>
    </source>
</evidence>
<accession>A0ABP6CQ40</accession>
<keyword evidence="2" id="KW-1185">Reference proteome</keyword>
<dbReference type="EMBL" id="BAAATD010000011">
    <property type="protein sequence ID" value="GAA2623606.1"/>
    <property type="molecule type" value="Genomic_DNA"/>
</dbReference>
<dbReference type="Proteomes" id="UP001501509">
    <property type="component" value="Unassembled WGS sequence"/>
</dbReference>
<dbReference type="RefSeq" id="WP_344546743.1">
    <property type="nucleotide sequence ID" value="NZ_BAAATD010000011.1"/>
</dbReference>
<reference evidence="2" key="1">
    <citation type="journal article" date="2019" name="Int. J. Syst. Evol. Microbiol.">
        <title>The Global Catalogue of Microorganisms (GCM) 10K type strain sequencing project: providing services to taxonomists for standard genome sequencing and annotation.</title>
        <authorList>
            <consortium name="The Broad Institute Genomics Platform"/>
            <consortium name="The Broad Institute Genome Sequencing Center for Infectious Disease"/>
            <person name="Wu L."/>
            <person name="Ma J."/>
        </authorList>
    </citation>
    <scope>NUCLEOTIDE SEQUENCE [LARGE SCALE GENOMIC DNA]</scope>
    <source>
        <strain evidence="2">JCM 6833</strain>
    </source>
</reference>
<organism evidence="1 2">
    <name type="scientific">Actinomadura fulvescens</name>
    <dbReference type="NCBI Taxonomy" id="46160"/>
    <lineage>
        <taxon>Bacteria</taxon>
        <taxon>Bacillati</taxon>
        <taxon>Actinomycetota</taxon>
        <taxon>Actinomycetes</taxon>
        <taxon>Streptosporangiales</taxon>
        <taxon>Thermomonosporaceae</taxon>
        <taxon>Actinomadura</taxon>
    </lineage>
</organism>
<name>A0ABP6CQ40_9ACTN</name>
<dbReference type="InterPro" id="IPR043777">
    <property type="entry name" value="DUF5719"/>
</dbReference>